<reference evidence="1 2" key="1">
    <citation type="journal article" date="2023" name="G3 (Bethesda)">
        <title>A chromosome-length genome assembly and annotation of blackberry (Rubus argutus, cv. 'Hillquist').</title>
        <authorList>
            <person name="Bruna T."/>
            <person name="Aryal R."/>
            <person name="Dudchenko O."/>
            <person name="Sargent D.J."/>
            <person name="Mead D."/>
            <person name="Buti M."/>
            <person name="Cavallini A."/>
            <person name="Hytonen T."/>
            <person name="Andres J."/>
            <person name="Pham M."/>
            <person name="Weisz D."/>
            <person name="Mascagni F."/>
            <person name="Usai G."/>
            <person name="Natali L."/>
            <person name="Bassil N."/>
            <person name="Fernandez G.E."/>
            <person name="Lomsadze A."/>
            <person name="Armour M."/>
            <person name="Olukolu B."/>
            <person name="Poorten T."/>
            <person name="Britton C."/>
            <person name="Davik J."/>
            <person name="Ashrafi H."/>
            <person name="Aiden E.L."/>
            <person name="Borodovsky M."/>
            <person name="Worthington M."/>
        </authorList>
    </citation>
    <scope>NUCLEOTIDE SEQUENCE [LARGE SCALE GENOMIC DNA]</scope>
    <source>
        <strain evidence="1">PI 553951</strain>
    </source>
</reference>
<evidence type="ECO:0000313" key="1">
    <source>
        <dbReference type="EMBL" id="KAK9944583.1"/>
    </source>
</evidence>
<organism evidence="1 2">
    <name type="scientific">Rubus argutus</name>
    <name type="common">Southern blackberry</name>
    <dbReference type="NCBI Taxonomy" id="59490"/>
    <lineage>
        <taxon>Eukaryota</taxon>
        <taxon>Viridiplantae</taxon>
        <taxon>Streptophyta</taxon>
        <taxon>Embryophyta</taxon>
        <taxon>Tracheophyta</taxon>
        <taxon>Spermatophyta</taxon>
        <taxon>Magnoliopsida</taxon>
        <taxon>eudicotyledons</taxon>
        <taxon>Gunneridae</taxon>
        <taxon>Pentapetalae</taxon>
        <taxon>rosids</taxon>
        <taxon>fabids</taxon>
        <taxon>Rosales</taxon>
        <taxon>Rosaceae</taxon>
        <taxon>Rosoideae</taxon>
        <taxon>Rosoideae incertae sedis</taxon>
        <taxon>Rubus</taxon>
    </lineage>
</organism>
<gene>
    <name evidence="1" type="ORF">M0R45_010144</name>
</gene>
<protein>
    <submittedName>
        <fullName evidence="1">Uncharacterized protein</fullName>
    </submittedName>
</protein>
<sequence length="148" mass="16826">MKNIGPLRKVTNIPAAISYLNNHYFAPIDLETLPQENEGKSHRHNVVKMCYLFAKLCSILKIPDNAKPSNYHLLAPALDEYTNISNLFSDSPQESINEDIRIWTNNMRKISCDHVVFLWGFRSGLTAGMLRSMLHNSHDVSLKTLMLG</sequence>
<dbReference type="Proteomes" id="UP001457282">
    <property type="component" value="Unassembled WGS sequence"/>
</dbReference>
<comment type="caution">
    <text evidence="1">The sequence shown here is derived from an EMBL/GenBank/DDBJ whole genome shotgun (WGS) entry which is preliminary data.</text>
</comment>
<proteinExistence type="predicted"/>
<keyword evidence="2" id="KW-1185">Reference proteome</keyword>
<name>A0AAW1Y6Y1_RUBAR</name>
<accession>A0AAW1Y6Y1</accession>
<evidence type="ECO:0000313" key="2">
    <source>
        <dbReference type="Proteomes" id="UP001457282"/>
    </source>
</evidence>
<dbReference type="EMBL" id="JBEDUW010000002">
    <property type="protein sequence ID" value="KAK9944583.1"/>
    <property type="molecule type" value="Genomic_DNA"/>
</dbReference>
<dbReference type="AlphaFoldDB" id="A0AAW1Y6Y1"/>